<evidence type="ECO:0000313" key="1">
    <source>
        <dbReference type="EMBL" id="GIX80813.1"/>
    </source>
</evidence>
<keyword evidence="2" id="KW-1185">Reference proteome</keyword>
<dbReference type="AlphaFoldDB" id="A0AAV4N8P5"/>
<evidence type="ECO:0000313" key="2">
    <source>
        <dbReference type="Proteomes" id="UP001054945"/>
    </source>
</evidence>
<accession>A0AAV4N8P5</accession>
<dbReference type="EMBL" id="BPLR01020626">
    <property type="protein sequence ID" value="GIX80813.1"/>
    <property type="molecule type" value="Genomic_DNA"/>
</dbReference>
<protein>
    <submittedName>
        <fullName evidence="1">Uncharacterized protein</fullName>
    </submittedName>
</protein>
<proteinExistence type="predicted"/>
<reference evidence="1 2" key="1">
    <citation type="submission" date="2021-06" db="EMBL/GenBank/DDBJ databases">
        <title>Caerostris extrusa draft genome.</title>
        <authorList>
            <person name="Kono N."/>
            <person name="Arakawa K."/>
        </authorList>
    </citation>
    <scope>NUCLEOTIDE SEQUENCE [LARGE SCALE GENOMIC DNA]</scope>
</reference>
<sequence length="87" mass="10211">MGLLQKKMSCLLPAFHTFLSRRPRNRPTARKSKAIRIKSGGRANWFTSQGQMFSQMRCHLRPLLLCVNTDYYNQREKMMGCFSQRVV</sequence>
<dbReference type="Proteomes" id="UP001054945">
    <property type="component" value="Unassembled WGS sequence"/>
</dbReference>
<name>A0AAV4N8P5_CAEEX</name>
<organism evidence="1 2">
    <name type="scientific">Caerostris extrusa</name>
    <name type="common">Bark spider</name>
    <name type="synonym">Caerostris bankana</name>
    <dbReference type="NCBI Taxonomy" id="172846"/>
    <lineage>
        <taxon>Eukaryota</taxon>
        <taxon>Metazoa</taxon>
        <taxon>Ecdysozoa</taxon>
        <taxon>Arthropoda</taxon>
        <taxon>Chelicerata</taxon>
        <taxon>Arachnida</taxon>
        <taxon>Araneae</taxon>
        <taxon>Araneomorphae</taxon>
        <taxon>Entelegynae</taxon>
        <taxon>Araneoidea</taxon>
        <taxon>Araneidae</taxon>
        <taxon>Caerostris</taxon>
    </lineage>
</organism>
<gene>
    <name evidence="1" type="ORF">CEXT_653541</name>
</gene>
<comment type="caution">
    <text evidence="1">The sequence shown here is derived from an EMBL/GenBank/DDBJ whole genome shotgun (WGS) entry which is preliminary data.</text>
</comment>